<evidence type="ECO:0000313" key="10">
    <source>
        <dbReference type="Proteomes" id="UP000423641"/>
    </source>
</evidence>
<dbReference type="GeneID" id="56510781"/>
<dbReference type="PROSITE" id="PS01156">
    <property type="entry name" value="TONB_DEPENDENT_REC_2"/>
    <property type="match status" value="1"/>
</dbReference>
<evidence type="ECO:0000256" key="7">
    <source>
        <dbReference type="ARBA" id="ARBA00023237"/>
    </source>
</evidence>
<keyword evidence="5" id="KW-0798">TonB box</keyword>
<dbReference type="GO" id="GO:0044718">
    <property type="term" value="P:siderophore transmembrane transport"/>
    <property type="evidence" value="ECO:0007669"/>
    <property type="project" value="TreeGrafter"/>
</dbReference>
<dbReference type="GO" id="GO:0009279">
    <property type="term" value="C:cell outer membrane"/>
    <property type="evidence" value="ECO:0007669"/>
    <property type="project" value="UniProtKB-SubCell"/>
</dbReference>
<dbReference type="PANTHER" id="PTHR30069">
    <property type="entry name" value="TONB-DEPENDENT OUTER MEMBRANE RECEPTOR"/>
    <property type="match status" value="1"/>
</dbReference>
<comment type="subcellular location">
    <subcellularLocation>
        <location evidence="1">Cell outer membrane</location>
        <topology evidence="1">Multi-pass membrane protein</topology>
    </subcellularLocation>
</comment>
<dbReference type="Gene3D" id="2.40.170.20">
    <property type="entry name" value="TonB-dependent receptor, beta-barrel domain"/>
    <property type="match status" value="1"/>
</dbReference>
<dbReference type="AlphaFoldDB" id="A0AAV6EH27"/>
<keyword evidence="7" id="KW-0998">Cell outer membrane</keyword>
<evidence type="ECO:0000256" key="3">
    <source>
        <dbReference type="ARBA" id="ARBA00022452"/>
    </source>
</evidence>
<evidence type="ECO:0000259" key="8">
    <source>
        <dbReference type="Pfam" id="PF00593"/>
    </source>
</evidence>
<keyword evidence="6" id="KW-0472">Membrane</keyword>
<evidence type="ECO:0000256" key="6">
    <source>
        <dbReference type="ARBA" id="ARBA00023136"/>
    </source>
</evidence>
<dbReference type="InterPro" id="IPR000531">
    <property type="entry name" value="Beta-barrel_TonB"/>
</dbReference>
<evidence type="ECO:0000256" key="2">
    <source>
        <dbReference type="ARBA" id="ARBA00022448"/>
    </source>
</evidence>
<accession>A0AAV6EH27</accession>
<reference evidence="9 10" key="1">
    <citation type="submission" date="2019-09" db="EMBL/GenBank/DDBJ databases">
        <title>Draft genome sequences of 48 bacterial type strains from the CCUG.</title>
        <authorList>
            <person name="Tunovic T."/>
            <person name="Pineiro-Iglesias B."/>
            <person name="Unosson C."/>
            <person name="Inganas E."/>
            <person name="Ohlen M."/>
            <person name="Cardew S."/>
            <person name="Jensie-Markopoulos S."/>
            <person name="Salva-Serra F."/>
            <person name="Jaen-Luchoro D."/>
            <person name="Karlsson R."/>
            <person name="Svensson-Stadler L."/>
            <person name="Chun J."/>
            <person name="Moore E."/>
        </authorList>
    </citation>
    <scope>NUCLEOTIDE SEQUENCE [LARGE SCALE GENOMIC DNA]</scope>
    <source>
        <strain evidence="9 10">CCUG 34538</strain>
    </source>
</reference>
<dbReference type="Pfam" id="PF00593">
    <property type="entry name" value="TonB_dep_Rec_b-barrel"/>
    <property type="match status" value="1"/>
</dbReference>
<name>A0AAV6EH27_CAMHY</name>
<gene>
    <name evidence="9" type="ORF">F7P66_02395</name>
</gene>
<evidence type="ECO:0000313" key="9">
    <source>
        <dbReference type="EMBL" id="KAB0614457.1"/>
    </source>
</evidence>
<comment type="caution">
    <text evidence="9">The sequence shown here is derived from an EMBL/GenBank/DDBJ whole genome shotgun (WGS) entry which is preliminary data.</text>
</comment>
<proteinExistence type="predicted"/>
<evidence type="ECO:0000256" key="4">
    <source>
        <dbReference type="ARBA" id="ARBA00022692"/>
    </source>
</evidence>
<organism evidence="9 10">
    <name type="scientific">Campylobacter hyointestinalis subsp. lawsonii</name>
    <dbReference type="NCBI Taxonomy" id="91353"/>
    <lineage>
        <taxon>Bacteria</taxon>
        <taxon>Pseudomonadati</taxon>
        <taxon>Campylobacterota</taxon>
        <taxon>Epsilonproteobacteria</taxon>
        <taxon>Campylobacterales</taxon>
        <taxon>Campylobacteraceae</taxon>
        <taxon>Campylobacter</taxon>
    </lineage>
</organism>
<dbReference type="PANTHER" id="PTHR30069:SF49">
    <property type="entry name" value="OUTER MEMBRANE PROTEIN C"/>
    <property type="match status" value="1"/>
</dbReference>
<dbReference type="InterPro" id="IPR010917">
    <property type="entry name" value="TonB_rcpt_CS"/>
</dbReference>
<dbReference type="GO" id="GO:0015344">
    <property type="term" value="F:siderophore uptake transmembrane transporter activity"/>
    <property type="evidence" value="ECO:0007669"/>
    <property type="project" value="TreeGrafter"/>
</dbReference>
<keyword evidence="4" id="KW-0812">Transmembrane</keyword>
<dbReference type="InterPro" id="IPR036942">
    <property type="entry name" value="Beta-barrel_TonB_sf"/>
</dbReference>
<protein>
    <submittedName>
        <fullName evidence="9">TonB-dependent receptor</fullName>
    </submittedName>
</protein>
<dbReference type="SUPFAM" id="SSF56935">
    <property type="entry name" value="Porins"/>
    <property type="match status" value="1"/>
</dbReference>
<dbReference type="Proteomes" id="UP000423641">
    <property type="component" value="Unassembled WGS sequence"/>
</dbReference>
<evidence type="ECO:0000256" key="5">
    <source>
        <dbReference type="ARBA" id="ARBA00023077"/>
    </source>
</evidence>
<dbReference type="RefSeq" id="WP_112000804.1">
    <property type="nucleotide sequence ID" value="NZ_CP053828.1"/>
</dbReference>
<keyword evidence="9" id="KW-0675">Receptor</keyword>
<keyword evidence="2" id="KW-0813">Transport</keyword>
<sequence>MKYSLYFLSVCSLFGANIANPSQFEPLKDFKPPKLITPENSQNYGVENQFDNASRDYYFITDKIDNSIDPWHLSSLIYGKNFYNSALFKFREANYYTIFNANHTKANGYKDGSGNEVNFGYERLNQSAILGYVPNDIMEYKLVFIHDDITDDKQPQHQMDAVKTERFVTKFNSRFGQDDLSNTANFDFTYINLERKANNFDLRPVANSMVFMNVDRDIYEFALKYDNDFGAFHNTIGISYAIDEHTAKRYAKTAKGDILNAYRFGDVKQNVYKIFDTLSYKFNEFHKFSLGVDYTYNDAKIDKFNENLPNPAARGYFPNPKMLYQKYYGINFDGKVDIEAFSSKLRYDFTPNKLQQYYGEIAHIERIATNNERFASLNGTASMASVSNPFIKPEAHNFIKLGLDLKNPHYKSYLNSLNSNGVNLGGYIMADDVKNLIIYDRARGQSGILQTDNGIITRNVDAKIYSANAFVYLNFMQNFGTKLNLTYAYGNNDTDDRALYQIRPFEANLNFDYKNYASFGSYNFGSGLRYVAKQNRGDFDKNKGFGIDLEEAAKEFATFDLYAGINFKDKYGIKFEVNNIFDKNYAEFISTNHVEAMAPTLVNAPGRTFYISFHGKF</sequence>
<evidence type="ECO:0000256" key="1">
    <source>
        <dbReference type="ARBA" id="ARBA00004571"/>
    </source>
</evidence>
<dbReference type="InterPro" id="IPR039426">
    <property type="entry name" value="TonB-dep_rcpt-like"/>
</dbReference>
<dbReference type="EMBL" id="VZON01000001">
    <property type="protein sequence ID" value="KAB0614457.1"/>
    <property type="molecule type" value="Genomic_DNA"/>
</dbReference>
<keyword evidence="3" id="KW-1134">Transmembrane beta strand</keyword>
<feature type="domain" description="TonB-dependent receptor-like beta-barrel" evidence="8">
    <location>
        <begin position="107"/>
        <end position="580"/>
    </location>
</feature>